<comment type="caution">
    <text evidence="2">The sequence shown here is derived from an EMBL/GenBank/DDBJ whole genome shotgun (WGS) entry which is preliminary data.</text>
</comment>
<dbReference type="EMBL" id="PYDT01000010">
    <property type="protein sequence ID" value="THU48004.1"/>
    <property type="molecule type" value="Genomic_DNA"/>
</dbReference>
<dbReference type="Proteomes" id="UP000317650">
    <property type="component" value="Chromosome 9"/>
</dbReference>
<accession>A0A4S8IJG2</accession>
<keyword evidence="3" id="KW-1185">Reference proteome</keyword>
<dbReference type="AlphaFoldDB" id="A0A4S8IJG2"/>
<organism evidence="2 3">
    <name type="scientific">Musa balbisiana</name>
    <name type="common">Banana</name>
    <dbReference type="NCBI Taxonomy" id="52838"/>
    <lineage>
        <taxon>Eukaryota</taxon>
        <taxon>Viridiplantae</taxon>
        <taxon>Streptophyta</taxon>
        <taxon>Embryophyta</taxon>
        <taxon>Tracheophyta</taxon>
        <taxon>Spermatophyta</taxon>
        <taxon>Magnoliopsida</taxon>
        <taxon>Liliopsida</taxon>
        <taxon>Zingiberales</taxon>
        <taxon>Musaceae</taxon>
        <taxon>Musa</taxon>
    </lineage>
</organism>
<evidence type="ECO:0000313" key="2">
    <source>
        <dbReference type="EMBL" id="THU48004.1"/>
    </source>
</evidence>
<evidence type="ECO:0000313" key="3">
    <source>
        <dbReference type="Proteomes" id="UP000317650"/>
    </source>
</evidence>
<proteinExistence type="predicted"/>
<feature type="region of interest" description="Disordered" evidence="1">
    <location>
        <begin position="43"/>
        <end position="111"/>
    </location>
</feature>
<name>A0A4S8IJG2_MUSBA</name>
<sequence>MSVDMAYCYHLSRRALGLDDGVEKRGAGEEQGGEALDEIVGTMPNFPMPERRQSQGRPGKGRCSTGASPAPGTGRADSGPFRARLPSRTFSPAHEQEGRKECKIGADAKFK</sequence>
<feature type="compositionally biased region" description="Basic and acidic residues" evidence="1">
    <location>
        <begin position="94"/>
        <end position="111"/>
    </location>
</feature>
<gene>
    <name evidence="2" type="ORF">C4D60_Mb09t21650</name>
</gene>
<reference evidence="2 3" key="1">
    <citation type="journal article" date="2019" name="Nat. Plants">
        <title>Genome sequencing of Musa balbisiana reveals subgenome evolution and function divergence in polyploid bananas.</title>
        <authorList>
            <person name="Yao X."/>
        </authorList>
    </citation>
    <scope>NUCLEOTIDE SEQUENCE [LARGE SCALE GENOMIC DNA]</scope>
    <source>
        <strain evidence="3">cv. DH-PKW</strain>
        <tissue evidence="2">Leaves</tissue>
    </source>
</reference>
<protein>
    <submittedName>
        <fullName evidence="2">Uncharacterized protein</fullName>
    </submittedName>
</protein>
<evidence type="ECO:0000256" key="1">
    <source>
        <dbReference type="SAM" id="MobiDB-lite"/>
    </source>
</evidence>